<evidence type="ECO:0000313" key="2">
    <source>
        <dbReference type="Proteomes" id="UP001164803"/>
    </source>
</evidence>
<organism evidence="1 2">
    <name type="scientific">Alicyclobacillus dauci</name>
    <dbReference type="NCBI Taxonomy" id="1475485"/>
    <lineage>
        <taxon>Bacteria</taxon>
        <taxon>Bacillati</taxon>
        <taxon>Bacillota</taxon>
        <taxon>Bacilli</taxon>
        <taxon>Bacillales</taxon>
        <taxon>Alicyclobacillaceae</taxon>
        <taxon>Alicyclobacillus</taxon>
    </lineage>
</organism>
<evidence type="ECO:0000313" key="1">
    <source>
        <dbReference type="EMBL" id="WAH37811.1"/>
    </source>
</evidence>
<dbReference type="Proteomes" id="UP001164803">
    <property type="component" value="Chromosome"/>
</dbReference>
<sequence>MTRTRVKTYQYKVGKNKYLVIKIYQTSTAKAKRGNVLASNAVNVQIFKKQKRH</sequence>
<reference evidence="1" key="1">
    <citation type="submission" date="2022-08" db="EMBL/GenBank/DDBJ databases">
        <title>Alicyclobacillus dauci DSM2870, complete genome.</title>
        <authorList>
            <person name="Wang Q."/>
            <person name="Cai R."/>
            <person name="Wang Z."/>
        </authorList>
    </citation>
    <scope>NUCLEOTIDE SEQUENCE</scope>
    <source>
        <strain evidence="1">DSM 28700</strain>
    </source>
</reference>
<protein>
    <recommendedName>
        <fullName evidence="3">AP2-like DNA-binding integrase domain-containing protein</fullName>
    </recommendedName>
</protein>
<name>A0ABY6Z6J8_9BACL</name>
<proteinExistence type="predicted"/>
<keyword evidence="2" id="KW-1185">Reference proteome</keyword>
<dbReference type="RefSeq" id="WP_268045337.1">
    <property type="nucleotide sequence ID" value="NZ_CP104064.1"/>
</dbReference>
<accession>A0ABY6Z6J8</accession>
<evidence type="ECO:0008006" key="3">
    <source>
        <dbReference type="Google" id="ProtNLM"/>
    </source>
</evidence>
<gene>
    <name evidence="1" type="ORF">NZD86_04715</name>
</gene>
<dbReference type="EMBL" id="CP104064">
    <property type="protein sequence ID" value="WAH37811.1"/>
    <property type="molecule type" value="Genomic_DNA"/>
</dbReference>